<evidence type="ECO:0000259" key="1">
    <source>
        <dbReference type="PROSITE" id="PS51406"/>
    </source>
</evidence>
<protein>
    <recommendedName>
        <fullName evidence="1">Fibrinogen C-terminal domain-containing protein</fullName>
    </recommendedName>
</protein>
<dbReference type="InterPro" id="IPR050373">
    <property type="entry name" value="Fibrinogen_C-term_domain"/>
</dbReference>
<evidence type="ECO:0000313" key="3">
    <source>
        <dbReference type="Proteomes" id="UP001497623"/>
    </source>
</evidence>
<dbReference type="SMART" id="SM00186">
    <property type="entry name" value="FBG"/>
    <property type="match status" value="1"/>
</dbReference>
<dbReference type="Gene3D" id="3.90.215.10">
    <property type="entry name" value="Gamma Fibrinogen, chain A, domain 1"/>
    <property type="match status" value="1"/>
</dbReference>
<feature type="domain" description="Fibrinogen C-terminal" evidence="1">
    <location>
        <begin position="1"/>
        <end position="121"/>
    </location>
</feature>
<reference evidence="2 3" key="1">
    <citation type="submission" date="2024-05" db="EMBL/GenBank/DDBJ databases">
        <authorList>
            <person name="Wallberg A."/>
        </authorList>
    </citation>
    <scope>NUCLEOTIDE SEQUENCE [LARGE SCALE GENOMIC DNA]</scope>
</reference>
<dbReference type="PROSITE" id="PS51406">
    <property type="entry name" value="FIBRINOGEN_C_2"/>
    <property type="match status" value="1"/>
</dbReference>
<dbReference type="InterPro" id="IPR014716">
    <property type="entry name" value="Fibrinogen_a/b/g_C_1"/>
</dbReference>
<organism evidence="2 3">
    <name type="scientific">Meganyctiphanes norvegica</name>
    <name type="common">Northern krill</name>
    <name type="synonym">Thysanopoda norvegica</name>
    <dbReference type="NCBI Taxonomy" id="48144"/>
    <lineage>
        <taxon>Eukaryota</taxon>
        <taxon>Metazoa</taxon>
        <taxon>Ecdysozoa</taxon>
        <taxon>Arthropoda</taxon>
        <taxon>Crustacea</taxon>
        <taxon>Multicrustacea</taxon>
        <taxon>Malacostraca</taxon>
        <taxon>Eumalacostraca</taxon>
        <taxon>Eucarida</taxon>
        <taxon>Euphausiacea</taxon>
        <taxon>Euphausiidae</taxon>
        <taxon>Meganyctiphanes</taxon>
    </lineage>
</organism>
<dbReference type="PANTHER" id="PTHR19143">
    <property type="entry name" value="FIBRINOGEN/TENASCIN/ANGIOPOEITIN"/>
    <property type="match status" value="1"/>
</dbReference>
<sequence length="125" mass="14110">VLQVNLHSWDLATRHAQYKDFSIGDEESGFKLVVGGYSGDAGDAMAGHNGMKFTTKDKDNDMHGSVNCAINYKGVFWHNKCYHTHPFAPMRKKGDGQGMRWDKWLSGINLKRIIFKISPRLPSLI</sequence>
<dbReference type="Proteomes" id="UP001497623">
    <property type="component" value="Unassembled WGS sequence"/>
</dbReference>
<dbReference type="EMBL" id="CAXKWB010031591">
    <property type="protein sequence ID" value="CAL4139833.1"/>
    <property type="molecule type" value="Genomic_DNA"/>
</dbReference>
<name>A0AAV2RRI7_MEGNR</name>
<keyword evidence="3" id="KW-1185">Reference proteome</keyword>
<gene>
    <name evidence="2" type="ORF">MNOR_LOCUS28521</name>
</gene>
<proteinExistence type="predicted"/>
<dbReference type="Pfam" id="PF00147">
    <property type="entry name" value="Fibrinogen_C"/>
    <property type="match status" value="1"/>
</dbReference>
<feature type="non-terminal residue" evidence="2">
    <location>
        <position position="1"/>
    </location>
</feature>
<evidence type="ECO:0000313" key="2">
    <source>
        <dbReference type="EMBL" id="CAL4139833.1"/>
    </source>
</evidence>
<dbReference type="InterPro" id="IPR036056">
    <property type="entry name" value="Fibrinogen-like_C"/>
</dbReference>
<dbReference type="AlphaFoldDB" id="A0AAV2RRI7"/>
<dbReference type="GO" id="GO:0005615">
    <property type="term" value="C:extracellular space"/>
    <property type="evidence" value="ECO:0007669"/>
    <property type="project" value="TreeGrafter"/>
</dbReference>
<dbReference type="InterPro" id="IPR002181">
    <property type="entry name" value="Fibrinogen_a/b/g_C_dom"/>
</dbReference>
<comment type="caution">
    <text evidence="2">The sequence shown here is derived from an EMBL/GenBank/DDBJ whole genome shotgun (WGS) entry which is preliminary data.</text>
</comment>
<dbReference type="SUPFAM" id="SSF56496">
    <property type="entry name" value="Fibrinogen C-terminal domain-like"/>
    <property type="match status" value="1"/>
</dbReference>
<accession>A0AAV2RRI7</accession>